<feature type="signal peptide" evidence="1">
    <location>
        <begin position="1"/>
        <end position="15"/>
    </location>
</feature>
<dbReference type="SUPFAM" id="SSF53850">
    <property type="entry name" value="Periplasmic binding protein-like II"/>
    <property type="match status" value="1"/>
</dbReference>
<evidence type="ECO:0000313" key="2">
    <source>
        <dbReference type="EMBL" id="PSF08077.1"/>
    </source>
</evidence>
<organism evidence="2 3">
    <name type="scientific">Marinobacter halophilus</name>
    <dbReference type="NCBI Taxonomy" id="1323740"/>
    <lineage>
        <taxon>Bacteria</taxon>
        <taxon>Pseudomonadati</taxon>
        <taxon>Pseudomonadota</taxon>
        <taxon>Gammaproteobacteria</taxon>
        <taxon>Pseudomonadales</taxon>
        <taxon>Marinobacteraceae</taxon>
        <taxon>Marinobacter</taxon>
    </lineage>
</organism>
<keyword evidence="3" id="KW-1185">Reference proteome</keyword>
<dbReference type="Gene3D" id="3.40.190.10">
    <property type="entry name" value="Periplasmic binding protein-like II"/>
    <property type="match status" value="1"/>
</dbReference>
<keyword evidence="1" id="KW-0732">Signal</keyword>
<dbReference type="AlphaFoldDB" id="A0A2T1KD76"/>
<name>A0A2T1KD76_9GAMM</name>
<sequence>MVMVFVFAASSNAFASPKVLLNESVNAESLNFAFLSQVFAMQVRRWPNGVPIEVFMLPKNSEVHREFVLRRLKIQPHQLDRIWNRMLFTGTGKAPTVVESEADMLEMVRTTPGAIGYVSVGFPVEGVTALEGERP</sequence>
<feature type="chain" id="PRO_5015430201" description="PBP domain-containing protein" evidence="1">
    <location>
        <begin position="16"/>
        <end position="135"/>
    </location>
</feature>
<evidence type="ECO:0000313" key="3">
    <source>
        <dbReference type="Proteomes" id="UP000238385"/>
    </source>
</evidence>
<evidence type="ECO:0000256" key="1">
    <source>
        <dbReference type="SAM" id="SignalP"/>
    </source>
</evidence>
<proteinExistence type="predicted"/>
<evidence type="ECO:0008006" key="4">
    <source>
        <dbReference type="Google" id="ProtNLM"/>
    </source>
</evidence>
<reference evidence="2 3" key="1">
    <citation type="submission" date="2018-03" db="EMBL/GenBank/DDBJ databases">
        <title>Marinobacter brunus sp. nov., a marine bacterium of Gamma-proteobacteria isolated from the surface seawater of the South China Sea.</title>
        <authorList>
            <person name="Cheng H."/>
            <person name="Wu Y.-H."/>
            <person name="Xamxidin M."/>
            <person name="Xu X.-W."/>
        </authorList>
    </citation>
    <scope>NUCLEOTIDE SEQUENCE [LARGE SCALE GENOMIC DNA]</scope>
    <source>
        <strain evidence="2 3">JCM 30472</strain>
    </source>
</reference>
<dbReference type="EMBL" id="PXNN01000013">
    <property type="protein sequence ID" value="PSF08077.1"/>
    <property type="molecule type" value="Genomic_DNA"/>
</dbReference>
<dbReference type="Proteomes" id="UP000238385">
    <property type="component" value="Unassembled WGS sequence"/>
</dbReference>
<gene>
    <name evidence="2" type="ORF">C7H08_11830</name>
</gene>
<accession>A0A2T1KD76</accession>
<protein>
    <recommendedName>
        <fullName evidence="4">PBP domain-containing protein</fullName>
    </recommendedName>
</protein>
<comment type="caution">
    <text evidence="2">The sequence shown here is derived from an EMBL/GenBank/DDBJ whole genome shotgun (WGS) entry which is preliminary data.</text>
</comment>